<name>A0A183JBX2_9TREM</name>
<dbReference type="WBParaSite" id="SCUD_0000017801-mRNA-1">
    <property type="protein sequence ID" value="SCUD_0000017801-mRNA-1"/>
    <property type="gene ID" value="SCUD_0000017801"/>
</dbReference>
<feature type="coiled-coil region" evidence="1">
    <location>
        <begin position="277"/>
        <end position="304"/>
    </location>
</feature>
<organism evidence="5">
    <name type="scientific">Schistosoma curassoni</name>
    <dbReference type="NCBI Taxonomy" id="6186"/>
    <lineage>
        <taxon>Eukaryota</taxon>
        <taxon>Metazoa</taxon>
        <taxon>Spiralia</taxon>
        <taxon>Lophotrochozoa</taxon>
        <taxon>Platyhelminthes</taxon>
        <taxon>Trematoda</taxon>
        <taxon>Digenea</taxon>
        <taxon>Strigeidida</taxon>
        <taxon>Schistosomatoidea</taxon>
        <taxon>Schistosomatidae</taxon>
        <taxon>Schistosoma</taxon>
    </lineage>
</organism>
<proteinExistence type="predicted"/>
<evidence type="ECO:0000313" key="4">
    <source>
        <dbReference type="Proteomes" id="UP000279833"/>
    </source>
</evidence>
<dbReference type="AlphaFoldDB" id="A0A183JBX2"/>
<evidence type="ECO:0000313" key="5">
    <source>
        <dbReference type="WBParaSite" id="SCUD_0000017801-mRNA-1"/>
    </source>
</evidence>
<protein>
    <submittedName>
        <fullName evidence="5">Reverse transcriptase domain-containing protein</fullName>
    </submittedName>
</protein>
<dbReference type="STRING" id="6186.A0A183JBX2"/>
<dbReference type="EMBL" id="UZAK01000099">
    <property type="protein sequence ID" value="VDO59955.1"/>
    <property type="molecule type" value="Genomic_DNA"/>
</dbReference>
<reference evidence="3 4" key="2">
    <citation type="submission" date="2018-11" db="EMBL/GenBank/DDBJ databases">
        <authorList>
            <consortium name="Pathogen Informatics"/>
        </authorList>
    </citation>
    <scope>NUCLEOTIDE SEQUENCE [LARGE SCALE GENOMIC DNA]</scope>
    <source>
        <strain evidence="3">Dakar</strain>
        <strain evidence="4">Dakar, Senegal</strain>
    </source>
</reference>
<sequence>MHQPTLRRSSEKTVKEFEELTVEAEEESKIFDRYTEFGGIKSQETEKLENDEDDKNVQGSPFLFLLVVDWIMKTLTSEGKHGIQWTAQNQLDDLDFADDLALLSNTHEQMKIQIANVAAVSVSSLFKTQTHKKPDQTKLILHNNHSIRKQLSCIKDHPKPQPFPDRQLYIYVIADPTDMRIELTNLRMYVWPYLQRICNERGFTLNIIDDSMDTDIEPRNQLMMPMMNTTSSDSIDDYELKEHLSRRMKQKNYLNCLILLSNRSVGPVIQLPQYLPNSLIKQIKNSALEEIEDLKSEITMLSEKLPGFDSPRLQRRLSRYLGSQTSLGSLSEEVTMKQSHMSPVSDAIPNKRNTSKFSNVTPIQMTKIEDSIRQKSEIIRTLNPDILDKWYCPTSDSHSDISYLQPVRYVHFNFT</sequence>
<keyword evidence="1" id="KW-0175">Coiled coil</keyword>
<evidence type="ECO:0000313" key="3">
    <source>
        <dbReference type="EMBL" id="VDO59955.1"/>
    </source>
</evidence>
<dbReference type="Proteomes" id="UP000279833">
    <property type="component" value="Unassembled WGS sequence"/>
</dbReference>
<gene>
    <name evidence="3" type="ORF">SCUD_LOCUS179</name>
</gene>
<keyword evidence="4" id="KW-1185">Reference proteome</keyword>
<accession>A0A183JBX2</accession>
<reference evidence="5" key="1">
    <citation type="submission" date="2016-06" db="UniProtKB">
        <authorList>
            <consortium name="WormBaseParasite"/>
        </authorList>
    </citation>
    <scope>IDENTIFICATION</scope>
</reference>
<feature type="region of interest" description="Disordered" evidence="2">
    <location>
        <begin position="333"/>
        <end position="356"/>
    </location>
</feature>
<evidence type="ECO:0000256" key="2">
    <source>
        <dbReference type="SAM" id="MobiDB-lite"/>
    </source>
</evidence>
<evidence type="ECO:0000256" key="1">
    <source>
        <dbReference type="SAM" id="Coils"/>
    </source>
</evidence>